<feature type="domain" description="ABC transporter" evidence="7">
    <location>
        <begin position="9"/>
        <end position="233"/>
    </location>
</feature>
<evidence type="ECO:0000259" key="7">
    <source>
        <dbReference type="PROSITE" id="PS50893"/>
    </source>
</evidence>
<dbReference type="Pfam" id="PF00005">
    <property type="entry name" value="ABC_tran"/>
    <property type="match status" value="1"/>
</dbReference>
<dbReference type="InterPro" id="IPR003439">
    <property type="entry name" value="ABC_transporter-like_ATP-bd"/>
</dbReference>
<dbReference type="GO" id="GO:0005524">
    <property type="term" value="F:ATP binding"/>
    <property type="evidence" value="ECO:0007669"/>
    <property type="project" value="UniProtKB-KW"/>
</dbReference>
<keyword evidence="1" id="KW-0813">Transport</keyword>
<dbReference type="SUPFAM" id="SSF52540">
    <property type="entry name" value="P-loop containing nucleoside triphosphate hydrolases"/>
    <property type="match status" value="1"/>
</dbReference>
<proteinExistence type="predicted"/>
<dbReference type="OrthoDB" id="9802264at2"/>
<organism evidence="8 9">
    <name type="scientific">Desmospora activa DSM 45169</name>
    <dbReference type="NCBI Taxonomy" id="1121389"/>
    <lineage>
        <taxon>Bacteria</taxon>
        <taxon>Bacillati</taxon>
        <taxon>Bacillota</taxon>
        <taxon>Bacilli</taxon>
        <taxon>Bacillales</taxon>
        <taxon>Thermoactinomycetaceae</taxon>
        <taxon>Desmospora</taxon>
    </lineage>
</organism>
<keyword evidence="5" id="KW-1278">Translocase</keyword>
<keyword evidence="2" id="KW-1003">Cell membrane</keyword>
<evidence type="ECO:0000256" key="5">
    <source>
        <dbReference type="ARBA" id="ARBA00022967"/>
    </source>
</evidence>
<evidence type="ECO:0000256" key="1">
    <source>
        <dbReference type="ARBA" id="ARBA00022448"/>
    </source>
</evidence>
<protein>
    <submittedName>
        <fullName evidence="8">Sulfonate transport system ATP-binding protein</fullName>
    </submittedName>
</protein>
<keyword evidence="3" id="KW-0547">Nucleotide-binding</keyword>
<dbReference type="PANTHER" id="PTHR42788">
    <property type="entry name" value="TAURINE IMPORT ATP-BINDING PROTEIN-RELATED"/>
    <property type="match status" value="1"/>
</dbReference>
<dbReference type="AlphaFoldDB" id="A0A2T4ZBT1"/>
<dbReference type="Gene3D" id="3.40.50.300">
    <property type="entry name" value="P-loop containing nucleotide triphosphate hydrolases"/>
    <property type="match status" value="1"/>
</dbReference>
<gene>
    <name evidence="8" type="ORF">C8J48_1952</name>
</gene>
<evidence type="ECO:0000313" key="9">
    <source>
        <dbReference type="Proteomes" id="UP000241639"/>
    </source>
</evidence>
<dbReference type="PROSITE" id="PS00211">
    <property type="entry name" value="ABC_TRANSPORTER_1"/>
    <property type="match status" value="1"/>
</dbReference>
<dbReference type="InterPro" id="IPR003593">
    <property type="entry name" value="AAA+_ATPase"/>
</dbReference>
<keyword evidence="9" id="KW-1185">Reference proteome</keyword>
<dbReference type="GO" id="GO:0016887">
    <property type="term" value="F:ATP hydrolysis activity"/>
    <property type="evidence" value="ECO:0007669"/>
    <property type="project" value="InterPro"/>
</dbReference>
<evidence type="ECO:0000256" key="2">
    <source>
        <dbReference type="ARBA" id="ARBA00022475"/>
    </source>
</evidence>
<dbReference type="Proteomes" id="UP000241639">
    <property type="component" value="Unassembled WGS sequence"/>
</dbReference>
<sequence length="253" mass="27994">MSEITVGGLEIKGLQKRFGKRQVLENIDLSIRPGQFTTIVGESGCGKSTFLRLLAGLETPTEGTIIQDGKPVTAHNTATRMMFQDSRLLPWETISDNVKLGITAHPTTAEEEALNMLKLVGLEEYKDEWPSVLSGGQRQRVALARALVSRPRVLLLDEPLGALDALTRIGMQELIEQLWQRQRFTALLVTHDATEAVALADRVILLKKGQVALDLPINLPRPRPRGSAKFSALVETILDHILDRPEKLQNSIL</sequence>
<dbReference type="InterPro" id="IPR050166">
    <property type="entry name" value="ABC_transporter_ATP-bind"/>
</dbReference>
<keyword evidence="4 8" id="KW-0067">ATP-binding</keyword>
<dbReference type="SMART" id="SM00382">
    <property type="entry name" value="AAA"/>
    <property type="match status" value="1"/>
</dbReference>
<accession>A0A2T4ZBT1</accession>
<dbReference type="EMBL" id="PZZP01000001">
    <property type="protein sequence ID" value="PTM59339.1"/>
    <property type="molecule type" value="Genomic_DNA"/>
</dbReference>
<evidence type="ECO:0000313" key="8">
    <source>
        <dbReference type="EMBL" id="PTM59339.1"/>
    </source>
</evidence>
<evidence type="ECO:0000256" key="3">
    <source>
        <dbReference type="ARBA" id="ARBA00022741"/>
    </source>
</evidence>
<dbReference type="CDD" id="cd03293">
    <property type="entry name" value="ABC_NrtD_SsuB_transporters"/>
    <property type="match status" value="1"/>
</dbReference>
<dbReference type="InterPro" id="IPR017871">
    <property type="entry name" value="ABC_transporter-like_CS"/>
</dbReference>
<keyword evidence="6" id="KW-0472">Membrane</keyword>
<evidence type="ECO:0000256" key="6">
    <source>
        <dbReference type="ARBA" id="ARBA00023136"/>
    </source>
</evidence>
<reference evidence="8 9" key="1">
    <citation type="submission" date="2018-04" db="EMBL/GenBank/DDBJ databases">
        <title>Genomic Encyclopedia of Archaeal and Bacterial Type Strains, Phase II (KMG-II): from individual species to whole genera.</title>
        <authorList>
            <person name="Goeker M."/>
        </authorList>
    </citation>
    <scope>NUCLEOTIDE SEQUENCE [LARGE SCALE GENOMIC DNA]</scope>
    <source>
        <strain evidence="8 9">DSM 45169</strain>
    </source>
</reference>
<evidence type="ECO:0000256" key="4">
    <source>
        <dbReference type="ARBA" id="ARBA00022840"/>
    </source>
</evidence>
<comment type="caution">
    <text evidence="8">The sequence shown here is derived from an EMBL/GenBank/DDBJ whole genome shotgun (WGS) entry which is preliminary data.</text>
</comment>
<dbReference type="PROSITE" id="PS50893">
    <property type="entry name" value="ABC_TRANSPORTER_2"/>
    <property type="match status" value="1"/>
</dbReference>
<dbReference type="RefSeq" id="WP_107726251.1">
    <property type="nucleotide sequence ID" value="NZ_PZZP01000001.1"/>
</dbReference>
<dbReference type="InterPro" id="IPR027417">
    <property type="entry name" value="P-loop_NTPase"/>
</dbReference>
<dbReference type="PANTHER" id="PTHR42788:SF17">
    <property type="entry name" value="ALIPHATIC SULFONATES IMPORT ATP-BINDING PROTEIN SSUB"/>
    <property type="match status" value="1"/>
</dbReference>
<name>A0A2T4ZBT1_9BACL</name>